<dbReference type="InterPro" id="IPR045341">
    <property type="entry name" value="DUF6532"/>
</dbReference>
<feature type="region of interest" description="Disordered" evidence="1">
    <location>
        <begin position="1"/>
        <end position="101"/>
    </location>
</feature>
<dbReference type="OrthoDB" id="3070412at2759"/>
<reference evidence="4" key="1">
    <citation type="journal article" date="2014" name="Proc. Natl. Acad. Sci. U.S.A.">
        <title>Extensive sampling of basidiomycete genomes demonstrates inadequacy of the white-rot/brown-rot paradigm for wood decay fungi.</title>
        <authorList>
            <person name="Riley R."/>
            <person name="Salamov A.A."/>
            <person name="Brown D.W."/>
            <person name="Nagy L.G."/>
            <person name="Floudas D."/>
            <person name="Held B.W."/>
            <person name="Levasseur A."/>
            <person name="Lombard V."/>
            <person name="Morin E."/>
            <person name="Otillar R."/>
            <person name="Lindquist E.A."/>
            <person name="Sun H."/>
            <person name="LaButti K.M."/>
            <person name="Schmutz J."/>
            <person name="Jabbour D."/>
            <person name="Luo H."/>
            <person name="Baker S.E."/>
            <person name="Pisabarro A.G."/>
            <person name="Walton J.D."/>
            <person name="Blanchette R.A."/>
            <person name="Henrissat B."/>
            <person name="Martin F."/>
            <person name="Cullen D."/>
            <person name="Hibbett D.S."/>
            <person name="Grigoriev I.V."/>
        </authorList>
    </citation>
    <scope>NUCLEOTIDE SEQUENCE [LARGE SCALE GENOMIC DNA]</scope>
    <source>
        <strain evidence="4">MUCL 33604</strain>
    </source>
</reference>
<feature type="compositionally biased region" description="Low complexity" evidence="1">
    <location>
        <begin position="61"/>
        <end position="73"/>
    </location>
</feature>
<organism evidence="3 4">
    <name type="scientific">Jaapia argillacea MUCL 33604</name>
    <dbReference type="NCBI Taxonomy" id="933084"/>
    <lineage>
        <taxon>Eukaryota</taxon>
        <taxon>Fungi</taxon>
        <taxon>Dikarya</taxon>
        <taxon>Basidiomycota</taxon>
        <taxon>Agaricomycotina</taxon>
        <taxon>Agaricomycetes</taxon>
        <taxon>Agaricomycetidae</taxon>
        <taxon>Jaapiales</taxon>
        <taxon>Jaapiaceae</taxon>
        <taxon>Jaapia</taxon>
    </lineage>
</organism>
<feature type="compositionally biased region" description="Polar residues" evidence="1">
    <location>
        <begin position="74"/>
        <end position="95"/>
    </location>
</feature>
<feature type="region of interest" description="Disordered" evidence="1">
    <location>
        <begin position="125"/>
        <end position="167"/>
    </location>
</feature>
<evidence type="ECO:0000313" key="4">
    <source>
        <dbReference type="Proteomes" id="UP000027265"/>
    </source>
</evidence>
<gene>
    <name evidence="3" type="ORF">JAAARDRAFT_189577</name>
</gene>
<sequence>MAQERGDANSGDDEWRDPHAGRPTRPPPVRPEVADTGDIAPGPSIPMPQIVSSIRNFGADSRSSTPVSRSGSVHGQSFSIPGSSGCKTPPTSIPQRHSLLPPIPPRVGLALQEHTLHSLITNHSQLPTSPLINRSLNTPPNSCTGQKRGAPAPEDRDHEQYDQDDVDQDEARRLRKVEQNNKRTRHYHYRDDGDLADAVKLACDLLKVYYSTINPFLTTKERKSILQKTYEDTLKQRKLSLEDYPYGTDEAELLGYEESNIRGALKKIVMSKIVKQYDILRTAQTPADLKKNKQRVAFLLEGDEDGKSVFHFVDPEGQAGVFQNPIIADVVHKMWFWHHTNLGCLYQKEFDPIPNPLIALVLTTIYHCLGLWSTGTKQMARFSKTYTTQFNDFLHAVEELRNEPFWRIWRHKMFKEGVIRRMWFWHHTNLGCLYQKEFDPIPNPLIALVLTTIYHCLGLWSTGTKQMARFSKTYTTQFNDFLHAVEELRNEPFWRIWRHKMFKEGVAHGGGVTEVSHVPVIGSVSLSK</sequence>
<accession>A0A067QHZ7</accession>
<dbReference type="AlphaFoldDB" id="A0A067QHZ7"/>
<evidence type="ECO:0000256" key="1">
    <source>
        <dbReference type="SAM" id="MobiDB-lite"/>
    </source>
</evidence>
<dbReference type="Pfam" id="PF20149">
    <property type="entry name" value="DUF6532"/>
    <property type="match status" value="2"/>
</dbReference>
<feature type="domain" description="DUF6532" evidence="2">
    <location>
        <begin position="202"/>
        <end position="399"/>
    </location>
</feature>
<dbReference type="Proteomes" id="UP000027265">
    <property type="component" value="Unassembled WGS sequence"/>
</dbReference>
<proteinExistence type="predicted"/>
<protein>
    <recommendedName>
        <fullName evidence="2">DUF6532 domain-containing protein</fullName>
    </recommendedName>
</protein>
<feature type="domain" description="DUF6532" evidence="2">
    <location>
        <begin position="408"/>
        <end position="487"/>
    </location>
</feature>
<keyword evidence="4" id="KW-1185">Reference proteome</keyword>
<evidence type="ECO:0000313" key="3">
    <source>
        <dbReference type="EMBL" id="KDQ62231.1"/>
    </source>
</evidence>
<feature type="compositionally biased region" description="Polar residues" evidence="1">
    <location>
        <begin position="125"/>
        <end position="145"/>
    </location>
</feature>
<name>A0A067QHZ7_9AGAM</name>
<dbReference type="HOGENOM" id="CLU_038952_0_0_1"/>
<dbReference type="InParanoid" id="A0A067QHZ7"/>
<evidence type="ECO:0000259" key="2">
    <source>
        <dbReference type="Pfam" id="PF20149"/>
    </source>
</evidence>
<dbReference type="EMBL" id="KL197711">
    <property type="protein sequence ID" value="KDQ62231.1"/>
    <property type="molecule type" value="Genomic_DNA"/>
</dbReference>